<dbReference type="PANTHER" id="PTHR43463">
    <property type="entry name" value="NICOTINATE-NUCLEOTIDE--DIMETHYLBENZIMIDAZOLE PHOSPHORIBOSYLTRANSFERASE"/>
    <property type="match status" value="1"/>
</dbReference>
<dbReference type="RefSeq" id="WP_071015016.1">
    <property type="nucleotide sequence ID" value="NZ_CP017754.1"/>
</dbReference>
<gene>
    <name evidence="10" type="primary">cobT</name>
    <name evidence="11" type="ORF">BKK80_17270</name>
</gene>
<evidence type="ECO:0000313" key="11">
    <source>
        <dbReference type="EMBL" id="AOZ07379.1"/>
    </source>
</evidence>
<comment type="similarity">
    <text evidence="2 10">Belongs to the CobT family.</text>
</comment>
<keyword evidence="7 10" id="KW-0808">Transferase</keyword>
<evidence type="ECO:0000313" key="12">
    <source>
        <dbReference type="Proteomes" id="UP000177515"/>
    </source>
</evidence>
<dbReference type="EC" id="2.4.2.21" evidence="3 10"/>
<comment type="pathway">
    <text evidence="1 10">Nucleoside biosynthesis; alpha-ribazole biosynthesis; alpha-ribazole from 5,6-dimethylbenzimidazole: step 1/2.</text>
</comment>
<dbReference type="GO" id="GO:0016757">
    <property type="term" value="F:glycosyltransferase activity"/>
    <property type="evidence" value="ECO:0007669"/>
    <property type="project" value="UniProtKB-KW"/>
</dbReference>
<keyword evidence="6 10" id="KW-0328">Glycosyltransferase</keyword>
<dbReference type="Pfam" id="PF02277">
    <property type="entry name" value="DBI_PRT"/>
    <property type="match status" value="1"/>
</dbReference>
<dbReference type="EMBL" id="CP017754">
    <property type="protein sequence ID" value="AOZ07379.1"/>
    <property type="molecule type" value="Genomic_DNA"/>
</dbReference>
<comment type="catalytic activity">
    <reaction evidence="9 10">
        <text>5,6-dimethylbenzimidazole + nicotinate beta-D-ribonucleotide = alpha-ribazole 5'-phosphate + nicotinate + H(+)</text>
        <dbReference type="Rhea" id="RHEA:11196"/>
        <dbReference type="ChEBI" id="CHEBI:15378"/>
        <dbReference type="ChEBI" id="CHEBI:15890"/>
        <dbReference type="ChEBI" id="CHEBI:32544"/>
        <dbReference type="ChEBI" id="CHEBI:57502"/>
        <dbReference type="ChEBI" id="CHEBI:57918"/>
        <dbReference type="EC" id="2.4.2.21"/>
    </reaction>
</comment>
<evidence type="ECO:0000256" key="4">
    <source>
        <dbReference type="ARBA" id="ARBA00015486"/>
    </source>
</evidence>
<evidence type="ECO:0000256" key="1">
    <source>
        <dbReference type="ARBA" id="ARBA00005049"/>
    </source>
</evidence>
<dbReference type="InterPro" id="IPR003200">
    <property type="entry name" value="Nict_dMeBzImd_PRibTrfase"/>
</dbReference>
<dbReference type="SUPFAM" id="SSF52733">
    <property type="entry name" value="Nicotinate mononucleotide:5,6-dimethylbenzimidazole phosphoribosyltransferase (CobT)"/>
    <property type="match status" value="1"/>
</dbReference>
<dbReference type="Gene3D" id="3.40.50.10210">
    <property type="match status" value="1"/>
</dbReference>
<proteinExistence type="inferred from homology"/>
<dbReference type="InterPro" id="IPR036087">
    <property type="entry name" value="Nict_dMeBzImd_PRibTrfase_sf"/>
</dbReference>
<protein>
    <recommendedName>
        <fullName evidence="4 10">Nicotinate-nucleotide--dimethylbenzimidazole phosphoribosyltransferase</fullName>
        <shortName evidence="10">NN:DBI PRT</shortName>
        <ecNumber evidence="3 10">2.4.2.21</ecNumber>
    </recommendedName>
    <alternativeName>
        <fullName evidence="8 10">N(1)-alpha-phosphoribosyltransferase</fullName>
    </alternativeName>
</protein>
<dbReference type="Gene3D" id="1.10.1610.10">
    <property type="match status" value="1"/>
</dbReference>
<evidence type="ECO:0000256" key="8">
    <source>
        <dbReference type="ARBA" id="ARBA00030686"/>
    </source>
</evidence>
<accession>A0ABN4TJA1</accession>
<reference evidence="11 12" key="1">
    <citation type="submission" date="2016-10" db="EMBL/GenBank/DDBJ databases">
        <title>Complete genome sequences of three Cupriavidus strains isolated from various Malaysian environments.</title>
        <authorList>
            <person name="Abdullah A.A.-A."/>
            <person name="Shafie N.A.H."/>
            <person name="Lau N.S."/>
        </authorList>
    </citation>
    <scope>NUCLEOTIDE SEQUENCE [LARGE SCALE GENOMIC DNA]</scope>
    <source>
        <strain evidence="11 12">USMAA1020</strain>
    </source>
</reference>
<keyword evidence="5 10" id="KW-0169">Cobalamin biosynthesis</keyword>
<sequence length="345" mass="35405">MQLPHIAPLDASLRPVLQAAIDDKTKPLGALGQLETLALRLGMILGGAKPELKRPALLVFAADHGIAAAGVSAYPPEVTAQMVRNFVAGGAAINVFTRQHGIALEVVDAGVRAPLPPAPGLVNARIANGTRNFAEVRAMDPGQLELALTTGMARVLSHARLGSNAIAFGEMGIGNTSSAACLMSRLTGTPIEQCIGRGTGLDDAGLAHKREVLAGALARHADAVEPLDALAAFGGFEIAMMTGAFLAAAASRMVIVVDGFIASAALLVAQRLEPAVLDYCVFSHCSHEQGHRALLAHFGAQPLLALDLRLGEGTGAALAWPLLVSATAFLREMATFGSAGVSTAG</sequence>
<dbReference type="NCBIfam" id="TIGR03160">
    <property type="entry name" value="cobT_DBIPRT"/>
    <property type="match status" value="1"/>
</dbReference>
<keyword evidence="12" id="KW-1185">Reference proteome</keyword>
<dbReference type="HAMAP" id="MF_00230">
    <property type="entry name" value="CobT"/>
    <property type="match status" value="1"/>
</dbReference>
<evidence type="ECO:0000256" key="6">
    <source>
        <dbReference type="ARBA" id="ARBA00022676"/>
    </source>
</evidence>
<evidence type="ECO:0000256" key="3">
    <source>
        <dbReference type="ARBA" id="ARBA00011991"/>
    </source>
</evidence>
<name>A0ABN4TJA1_9BURK</name>
<dbReference type="Proteomes" id="UP000177515">
    <property type="component" value="Chromosome 1"/>
</dbReference>
<evidence type="ECO:0000256" key="5">
    <source>
        <dbReference type="ARBA" id="ARBA00022573"/>
    </source>
</evidence>
<comment type="function">
    <text evidence="10">Catalyzes the synthesis of alpha-ribazole-5'-phosphate from nicotinate mononucleotide (NAMN) and 5,6-dimethylbenzimidazole (DMB).</text>
</comment>
<evidence type="ECO:0000256" key="7">
    <source>
        <dbReference type="ARBA" id="ARBA00022679"/>
    </source>
</evidence>
<dbReference type="InterPro" id="IPR023195">
    <property type="entry name" value="Nict_dMeBzImd_PRibTrfase_N"/>
</dbReference>
<evidence type="ECO:0000256" key="10">
    <source>
        <dbReference type="HAMAP-Rule" id="MF_00230"/>
    </source>
</evidence>
<evidence type="ECO:0000256" key="9">
    <source>
        <dbReference type="ARBA" id="ARBA00047340"/>
    </source>
</evidence>
<dbReference type="CDD" id="cd02439">
    <property type="entry name" value="DMB-PRT_CobT"/>
    <property type="match status" value="1"/>
</dbReference>
<organism evidence="11 12">
    <name type="scientific">Cupriavidus malaysiensis</name>
    <dbReference type="NCBI Taxonomy" id="367825"/>
    <lineage>
        <taxon>Bacteria</taxon>
        <taxon>Pseudomonadati</taxon>
        <taxon>Pseudomonadota</taxon>
        <taxon>Betaproteobacteria</taxon>
        <taxon>Burkholderiales</taxon>
        <taxon>Burkholderiaceae</taxon>
        <taxon>Cupriavidus</taxon>
    </lineage>
</organism>
<dbReference type="InterPro" id="IPR017846">
    <property type="entry name" value="Nict_dMeBzImd_PRibTrfase_bact"/>
</dbReference>
<dbReference type="NCBIfam" id="NF000996">
    <property type="entry name" value="PRK00105.1"/>
    <property type="match status" value="1"/>
</dbReference>
<evidence type="ECO:0000256" key="2">
    <source>
        <dbReference type="ARBA" id="ARBA00007110"/>
    </source>
</evidence>
<dbReference type="PANTHER" id="PTHR43463:SF1">
    <property type="entry name" value="NICOTINATE-NUCLEOTIDE--DIMETHYLBENZIMIDAZOLE PHOSPHORIBOSYLTRANSFERASE"/>
    <property type="match status" value="1"/>
</dbReference>
<feature type="active site" description="Proton acceptor" evidence="10">
    <location>
        <position position="312"/>
    </location>
</feature>